<keyword evidence="2" id="KW-0378">Hydrolase</keyword>
<organism evidence="3 4">
    <name type="scientific">Spirochaeta lutea</name>
    <dbReference type="NCBI Taxonomy" id="1480694"/>
    <lineage>
        <taxon>Bacteria</taxon>
        <taxon>Pseudomonadati</taxon>
        <taxon>Spirochaetota</taxon>
        <taxon>Spirochaetia</taxon>
        <taxon>Spirochaetales</taxon>
        <taxon>Spirochaetaceae</taxon>
        <taxon>Spirochaeta</taxon>
    </lineage>
</organism>
<name>A0A098QUL4_9SPIO</name>
<gene>
    <name evidence="3" type="ORF">DC28_12505</name>
</gene>
<dbReference type="Pfam" id="PF13279">
    <property type="entry name" value="4HBT_2"/>
    <property type="match status" value="1"/>
</dbReference>
<accession>A0A098QUL4</accession>
<dbReference type="Gene3D" id="3.10.129.10">
    <property type="entry name" value="Hotdog Thioesterase"/>
    <property type="match status" value="1"/>
</dbReference>
<dbReference type="STRING" id="1480694.DC28_12505"/>
<dbReference type="AlphaFoldDB" id="A0A098QUL4"/>
<dbReference type="Proteomes" id="UP000029692">
    <property type="component" value="Unassembled WGS sequence"/>
</dbReference>
<dbReference type="SUPFAM" id="SSF54637">
    <property type="entry name" value="Thioesterase/thiol ester dehydrase-isomerase"/>
    <property type="match status" value="1"/>
</dbReference>
<dbReference type="EMBL" id="JNUP01000067">
    <property type="protein sequence ID" value="KGE71261.1"/>
    <property type="molecule type" value="Genomic_DNA"/>
</dbReference>
<dbReference type="InterPro" id="IPR029069">
    <property type="entry name" value="HotDog_dom_sf"/>
</dbReference>
<reference evidence="3 4" key="1">
    <citation type="submission" date="2014-05" db="EMBL/GenBank/DDBJ databases">
        <title>De novo Genome Sequence of Spirocheata sp.</title>
        <authorList>
            <person name="Shivani Y."/>
            <person name="Subhash Y."/>
            <person name="Tushar L."/>
            <person name="Sasikala C."/>
            <person name="Ramana C.V."/>
        </authorList>
    </citation>
    <scope>NUCLEOTIDE SEQUENCE [LARGE SCALE GENOMIC DNA]</scope>
    <source>
        <strain evidence="3 4">JC230</strain>
    </source>
</reference>
<evidence type="ECO:0000256" key="2">
    <source>
        <dbReference type="ARBA" id="ARBA00022801"/>
    </source>
</evidence>
<evidence type="ECO:0000256" key="1">
    <source>
        <dbReference type="ARBA" id="ARBA00005953"/>
    </source>
</evidence>
<dbReference type="NCBIfam" id="TIGR00051">
    <property type="entry name" value="YbgC/FadM family acyl-CoA thioesterase"/>
    <property type="match status" value="1"/>
</dbReference>
<dbReference type="PANTHER" id="PTHR31793">
    <property type="entry name" value="4-HYDROXYBENZOYL-COA THIOESTERASE FAMILY MEMBER"/>
    <property type="match status" value="1"/>
</dbReference>
<comment type="similarity">
    <text evidence="1">Belongs to the 4-hydroxybenzoyl-CoA thioesterase family.</text>
</comment>
<dbReference type="InterPro" id="IPR006684">
    <property type="entry name" value="YbgC/YbaW"/>
</dbReference>
<keyword evidence="4" id="KW-1185">Reference proteome</keyword>
<comment type="caution">
    <text evidence="3">The sequence shown here is derived from an EMBL/GenBank/DDBJ whole genome shotgun (WGS) entry which is preliminary data.</text>
</comment>
<dbReference type="eggNOG" id="COG0824">
    <property type="taxonomic scope" value="Bacteria"/>
</dbReference>
<proteinExistence type="inferred from homology"/>
<protein>
    <submittedName>
        <fullName evidence="3">Uncharacterized protein</fullName>
    </submittedName>
</protein>
<dbReference type="InterPro" id="IPR050563">
    <property type="entry name" value="4-hydroxybenzoyl-CoA_TE"/>
</dbReference>
<sequence>MKDWIFEVTLDVRDYELDSQAIVNNATYLNYFEHGRHMFMRTIGLDFAELHTQGIDPVVVNIEVDYRQSLRSGDRFSVRLKVEPRGRLRYRFTQQIVRSSDGVVMADARITAATLVNGRPGPAPMIQEAVEKFSSHEAEKRR</sequence>
<evidence type="ECO:0000313" key="3">
    <source>
        <dbReference type="EMBL" id="KGE71261.1"/>
    </source>
</evidence>
<dbReference type="GO" id="GO:0047617">
    <property type="term" value="F:fatty acyl-CoA hydrolase activity"/>
    <property type="evidence" value="ECO:0007669"/>
    <property type="project" value="TreeGrafter"/>
</dbReference>
<dbReference type="CDD" id="cd00586">
    <property type="entry name" value="4HBT"/>
    <property type="match status" value="1"/>
</dbReference>
<dbReference type="PANTHER" id="PTHR31793:SF27">
    <property type="entry name" value="NOVEL THIOESTERASE SUPERFAMILY DOMAIN AND SAPOSIN A-TYPE DOMAIN CONTAINING PROTEIN (0610012H03RIK)"/>
    <property type="match status" value="1"/>
</dbReference>
<evidence type="ECO:0000313" key="4">
    <source>
        <dbReference type="Proteomes" id="UP000029692"/>
    </source>
</evidence>